<dbReference type="OrthoDB" id="5762105at2"/>
<proteinExistence type="predicted"/>
<reference evidence="3 4" key="1">
    <citation type="journal article" date="2011" name="Int. J. Syst. Evol. Microbiol.">
        <title>Description of Undibacterium oligocarboniphilum sp. nov., isolated from purified water, and Undibacterium pigrum strain CCUG 49012 as the type strain of Undibacterium parvum sp. nov., and emended descriptions of the genus Undibacterium and the species Undibacterium pigrum.</title>
        <authorList>
            <person name="Eder W."/>
            <person name="Wanner G."/>
            <person name="Ludwig W."/>
            <person name="Busse H.J."/>
            <person name="Ziemke-Kageler F."/>
            <person name="Lang E."/>
        </authorList>
    </citation>
    <scope>NUCLEOTIDE SEQUENCE [LARGE SCALE GENOMIC DNA]</scope>
    <source>
        <strain evidence="3 4">DSM 23061</strain>
    </source>
</reference>
<keyword evidence="1" id="KW-1133">Transmembrane helix</keyword>
<dbReference type="Gene3D" id="2.60.200.20">
    <property type="match status" value="1"/>
</dbReference>
<feature type="transmembrane region" description="Helical" evidence="1">
    <location>
        <begin position="119"/>
        <end position="138"/>
    </location>
</feature>
<protein>
    <submittedName>
        <fullName evidence="3">FHA domain-containing protein</fullName>
    </submittedName>
</protein>
<dbReference type="KEGG" id="upv:EJN92_09755"/>
<feature type="transmembrane region" description="Helical" evidence="1">
    <location>
        <begin position="183"/>
        <end position="211"/>
    </location>
</feature>
<gene>
    <name evidence="3" type="ORF">EJN92_09755</name>
</gene>
<keyword evidence="4" id="KW-1185">Reference proteome</keyword>
<dbReference type="CDD" id="cd00060">
    <property type="entry name" value="FHA"/>
    <property type="match status" value="1"/>
</dbReference>
<dbReference type="PROSITE" id="PS50006">
    <property type="entry name" value="FHA_DOMAIN"/>
    <property type="match status" value="1"/>
</dbReference>
<evidence type="ECO:0000313" key="3">
    <source>
        <dbReference type="EMBL" id="AZP12258.1"/>
    </source>
</evidence>
<keyword evidence="1" id="KW-0472">Membrane</keyword>
<organism evidence="3 4">
    <name type="scientific">Undibacterium parvum</name>
    <dbReference type="NCBI Taxonomy" id="401471"/>
    <lineage>
        <taxon>Bacteria</taxon>
        <taxon>Pseudomonadati</taxon>
        <taxon>Pseudomonadota</taxon>
        <taxon>Betaproteobacteria</taxon>
        <taxon>Burkholderiales</taxon>
        <taxon>Oxalobacteraceae</taxon>
        <taxon>Undibacterium</taxon>
    </lineage>
</organism>
<feature type="domain" description="FHA" evidence="2">
    <location>
        <begin position="27"/>
        <end position="77"/>
    </location>
</feature>
<evidence type="ECO:0000259" key="2">
    <source>
        <dbReference type="PROSITE" id="PS50006"/>
    </source>
</evidence>
<feature type="transmembrane region" description="Helical" evidence="1">
    <location>
        <begin position="150"/>
        <end position="171"/>
    </location>
</feature>
<dbReference type="InterPro" id="IPR008984">
    <property type="entry name" value="SMAD_FHA_dom_sf"/>
</dbReference>
<feature type="transmembrane region" description="Helical" evidence="1">
    <location>
        <begin position="244"/>
        <end position="263"/>
    </location>
</feature>
<dbReference type="InterPro" id="IPR000253">
    <property type="entry name" value="FHA_dom"/>
</dbReference>
<evidence type="ECO:0000313" key="4">
    <source>
        <dbReference type="Proteomes" id="UP000275663"/>
    </source>
</evidence>
<dbReference type="Proteomes" id="UP000275663">
    <property type="component" value="Chromosome"/>
</dbReference>
<dbReference type="AlphaFoldDB" id="A0A3Q9BQS6"/>
<dbReference type="Pfam" id="PF00498">
    <property type="entry name" value="FHA"/>
    <property type="match status" value="1"/>
</dbReference>
<name>A0A3Q9BQS6_9BURK</name>
<evidence type="ECO:0000256" key="1">
    <source>
        <dbReference type="SAM" id="Phobius"/>
    </source>
</evidence>
<dbReference type="EMBL" id="CP034464">
    <property type="protein sequence ID" value="AZP12258.1"/>
    <property type="molecule type" value="Genomic_DNA"/>
</dbReference>
<keyword evidence="1" id="KW-0812">Transmembrane</keyword>
<dbReference type="SUPFAM" id="SSF49879">
    <property type="entry name" value="SMAD/FHA domain"/>
    <property type="match status" value="1"/>
</dbReference>
<feature type="transmembrane region" description="Helical" evidence="1">
    <location>
        <begin position="217"/>
        <end position="237"/>
    </location>
</feature>
<sequence>MKSAYYIEILSRNGEVQQRHGLSGLPIRLGRAYDNDFILDDVHTAAHHAVVDLDPQGQLCLIDLGSRNGLVYKGKRHTLLSIDGNAVVRLGQTNVRLRSADFQVEQEAFDTNNYAWEGLPPALTGLLMICILGLFGTWLSDTDKFAPIRYLIALAPVLATGLVWSGMWAFANRLFGGHARFGRHLFIAACGLMLAELWSFSSALLAFAFSWEVLTRYGSHMFVAIAGATLYFHLLTIKPRPSRRLLITVVFLSGLGSALVLMLNHQRYGRMADEFYMNDLFSPALRVSNNHSVDGFMLKADKLKAGVDKGRKKAADNIGGESDDTE</sequence>
<dbReference type="RefSeq" id="WP_126127640.1">
    <property type="nucleotide sequence ID" value="NZ_CP034464.1"/>
</dbReference>
<accession>A0A3Q9BQS6</accession>